<dbReference type="WBParaSite" id="nRc.2.0.1.t32886-RA">
    <property type="protein sequence ID" value="nRc.2.0.1.t32886-RA"/>
    <property type="gene ID" value="nRc.2.0.1.g32886"/>
</dbReference>
<dbReference type="Proteomes" id="UP000887565">
    <property type="component" value="Unplaced"/>
</dbReference>
<sequence>MKTLKGQKSGVRTLMVSEYGPGPADVKALTWNLYKVPGCRSLVVTRRLWTTTTYMCPIIYACQSNVADGGLTPGRSKWLGIRGCCEGRPSIVFLYITYLHMFKRLPIPCGYWLNDSATDLVKILTGAAKGPSPLELTARTKN</sequence>
<evidence type="ECO:0000313" key="1">
    <source>
        <dbReference type="Proteomes" id="UP000887565"/>
    </source>
</evidence>
<keyword evidence="1" id="KW-1185">Reference proteome</keyword>
<reference evidence="2" key="1">
    <citation type="submission" date="2022-11" db="UniProtKB">
        <authorList>
            <consortium name="WormBaseParasite"/>
        </authorList>
    </citation>
    <scope>IDENTIFICATION</scope>
</reference>
<name>A0A915K3I6_ROMCU</name>
<organism evidence="1 2">
    <name type="scientific">Romanomermis culicivorax</name>
    <name type="common">Nematode worm</name>
    <dbReference type="NCBI Taxonomy" id="13658"/>
    <lineage>
        <taxon>Eukaryota</taxon>
        <taxon>Metazoa</taxon>
        <taxon>Ecdysozoa</taxon>
        <taxon>Nematoda</taxon>
        <taxon>Enoplea</taxon>
        <taxon>Dorylaimia</taxon>
        <taxon>Mermithida</taxon>
        <taxon>Mermithoidea</taxon>
        <taxon>Mermithidae</taxon>
        <taxon>Romanomermis</taxon>
    </lineage>
</organism>
<proteinExistence type="predicted"/>
<evidence type="ECO:0000313" key="2">
    <source>
        <dbReference type="WBParaSite" id="nRc.2.0.1.t32886-RA"/>
    </source>
</evidence>
<accession>A0A915K3I6</accession>
<protein>
    <submittedName>
        <fullName evidence="2">Uncharacterized protein</fullName>
    </submittedName>
</protein>
<dbReference type="AlphaFoldDB" id="A0A915K3I6"/>